<comment type="caution">
    <text evidence="9">The sequence shown here is derived from an EMBL/GenBank/DDBJ whole genome shotgun (WGS) entry which is preliminary data.</text>
</comment>
<dbReference type="Pfam" id="PF13087">
    <property type="entry name" value="AAA_12"/>
    <property type="match status" value="1"/>
</dbReference>
<dbReference type="SUPFAM" id="SSF52540">
    <property type="entry name" value="P-loop containing nucleoside triphosphate hydrolases"/>
    <property type="match status" value="1"/>
</dbReference>
<proteinExistence type="inferred from homology"/>
<organism evidence="9 10">
    <name type="scientific">Brenneria roseae subsp. americana</name>
    <dbReference type="NCBI Taxonomy" id="1508507"/>
    <lineage>
        <taxon>Bacteria</taxon>
        <taxon>Pseudomonadati</taxon>
        <taxon>Pseudomonadota</taxon>
        <taxon>Gammaproteobacteria</taxon>
        <taxon>Enterobacterales</taxon>
        <taxon>Pectobacteriaceae</taxon>
        <taxon>Brenneria</taxon>
    </lineage>
</organism>
<evidence type="ECO:0000256" key="2">
    <source>
        <dbReference type="ARBA" id="ARBA00022741"/>
    </source>
</evidence>
<evidence type="ECO:0008006" key="11">
    <source>
        <dbReference type="Google" id="ProtNLM"/>
    </source>
</evidence>
<evidence type="ECO:0000259" key="8">
    <source>
        <dbReference type="Pfam" id="PF13087"/>
    </source>
</evidence>
<evidence type="ECO:0000256" key="4">
    <source>
        <dbReference type="ARBA" id="ARBA00022806"/>
    </source>
</evidence>
<keyword evidence="2" id="KW-0547">Nucleotide-binding</keyword>
<feature type="domain" description="DNA2/NAM7 helicase-like C-terminal" evidence="8">
    <location>
        <begin position="940"/>
        <end position="1052"/>
    </location>
</feature>
<dbReference type="Pfam" id="PF13086">
    <property type="entry name" value="AAA_11"/>
    <property type="match status" value="1"/>
</dbReference>
<keyword evidence="5" id="KW-0067">ATP-binding</keyword>
<dbReference type="PANTHER" id="PTHR43788">
    <property type="entry name" value="DNA2/NAM7 HELICASE FAMILY MEMBER"/>
    <property type="match status" value="1"/>
</dbReference>
<dbReference type="CDD" id="cd18808">
    <property type="entry name" value="SF1_C_Upf1"/>
    <property type="match status" value="1"/>
</dbReference>
<dbReference type="PANTHER" id="PTHR43788:SF8">
    <property type="entry name" value="DNA-BINDING PROTEIN SMUBP-2"/>
    <property type="match status" value="1"/>
</dbReference>
<feature type="coiled-coil region" evidence="6">
    <location>
        <begin position="651"/>
        <end position="678"/>
    </location>
</feature>
<keyword evidence="6" id="KW-0175">Coiled coil</keyword>
<evidence type="ECO:0000256" key="5">
    <source>
        <dbReference type="ARBA" id="ARBA00022840"/>
    </source>
</evidence>
<evidence type="ECO:0000256" key="1">
    <source>
        <dbReference type="ARBA" id="ARBA00007913"/>
    </source>
</evidence>
<name>A0A2U1TUV6_9GAMM</name>
<protein>
    <recommendedName>
        <fullName evidence="11">Helicase</fullName>
    </recommendedName>
</protein>
<evidence type="ECO:0000256" key="3">
    <source>
        <dbReference type="ARBA" id="ARBA00022801"/>
    </source>
</evidence>
<dbReference type="InterPro" id="IPR041677">
    <property type="entry name" value="DNA2/NAM7_AAA_11"/>
</dbReference>
<comment type="similarity">
    <text evidence="1">Belongs to the DNA2/NAM7 helicase family.</text>
</comment>
<sequence length="1090" mass="122979">MDDNKNNSLSTIQALKILDYWHKIEFFESTDIKSLEDNADGVLRLTVEALQVPSALPWIDPQQIRLAGRDYFPSKKYHYELFFGIFDRKEIFTRAKQTWPDIADVKDEQLQDEGRTCSVKCLVDQDGYIDGESFEFSTVTWALGQLETGGLQDISLESYQIATGKLQKRFQEIIAVANNLKKEHGLPPVLTTYEIIEFLKAMAEWTHFSPEVPAPALFIKLKEIRTKKNAPCKDQQQQTFYPDRLSELSRLSQISVNPALTEVSVSSPDTAGEITILNSFYLRDIEKAINGIKERGLLADSPLGRYLIGSRDRKPDLLTPDGRSLLLDKLRLSQLPAGRWPSDSAHNMSLMQQFAINTLEQELALSGLYSVNGPPGTGKTTMLRDLVASNLVKRASILASLGRASEAFGETICLTLAGKHFTIPCLSPRLAGYEMVVASSNNAAVENISRELPQQKSLGKVWRQIGYLKPVAQKLAAQTRIFELHEQKNDKSYEIKPLTADTDCWGLIAAALGKQENREIFGQRVFYLKSEKGVASAPADGYRTLVESIKQLPDNAFAEAKNAFNTAQEGFQGILYELKQLEALRDQQEACQQQKLKVEKCRTRLLRLNAWLAKLRARRMAWWTLQVGAWCRERAIIGGLERRRVAVDASYQLEKNRFEQLANALREEQQRCALLEEKYSDAVFATSETDIEAPAFQRTTFGHCQALNEARSLLTVKALELHQAWLAAAYKENNLHQAFYILMQAINGGIQHKQACMVLWRLLFMIVPVVSSTFASVARQFSSFGEGDIGWLFIDEAGQATPQQAVGALWRAKRAVVVGDPLQIEPVFTIPPAFVEAIARREFGEAWRDWSPTVQSVQNLADRVNPYGTMQISKESWLGSPLRVHRRCDEPMFSIANVIAYNNKMLHGRDDLWPQDDFLWGDSCWFDVCGEVDGKHFVPEQGRYVLSMLRAWLEQSPTLPDVYIISPFKRVKNRLEMYLRKELRGVNGSGAWINERVGTVHTFQGKEEKNVIIVLGLSEENRGAAKWASAKPNLLNVAVTRAQKRVYIVGSKNIWSGCQYFNVAHEKLEARQKSAQSMNAKESAGKLIPN</sequence>
<dbReference type="GO" id="GO:0005524">
    <property type="term" value="F:ATP binding"/>
    <property type="evidence" value="ECO:0007669"/>
    <property type="project" value="UniProtKB-KW"/>
</dbReference>
<dbReference type="InterPro" id="IPR047187">
    <property type="entry name" value="SF1_C_Upf1"/>
</dbReference>
<keyword evidence="4" id="KW-0347">Helicase</keyword>
<evidence type="ECO:0000313" key="9">
    <source>
        <dbReference type="EMBL" id="PWC13205.1"/>
    </source>
</evidence>
<dbReference type="AlphaFoldDB" id="A0A2U1TUV6"/>
<dbReference type="InterPro" id="IPR027417">
    <property type="entry name" value="P-loop_NTPase"/>
</dbReference>
<evidence type="ECO:0000256" key="6">
    <source>
        <dbReference type="SAM" id="Coils"/>
    </source>
</evidence>
<evidence type="ECO:0000259" key="7">
    <source>
        <dbReference type="Pfam" id="PF13086"/>
    </source>
</evidence>
<dbReference type="EMBL" id="QDKJ01000005">
    <property type="protein sequence ID" value="PWC13205.1"/>
    <property type="molecule type" value="Genomic_DNA"/>
</dbReference>
<dbReference type="InterPro" id="IPR050534">
    <property type="entry name" value="Coronavir_polyprotein_1ab"/>
</dbReference>
<keyword evidence="10" id="KW-1185">Reference proteome</keyword>
<dbReference type="GO" id="GO:0043139">
    <property type="term" value="F:5'-3' DNA helicase activity"/>
    <property type="evidence" value="ECO:0007669"/>
    <property type="project" value="TreeGrafter"/>
</dbReference>
<evidence type="ECO:0000313" key="10">
    <source>
        <dbReference type="Proteomes" id="UP000245138"/>
    </source>
</evidence>
<reference evidence="9 10" key="1">
    <citation type="submission" date="2018-04" db="EMBL/GenBank/DDBJ databases">
        <title>Brenneria corticis sp.nov.</title>
        <authorList>
            <person name="Li Y."/>
        </authorList>
    </citation>
    <scope>NUCLEOTIDE SEQUENCE [LARGE SCALE GENOMIC DNA]</scope>
    <source>
        <strain evidence="9 10">LMG 27715</strain>
    </source>
</reference>
<gene>
    <name evidence="9" type="ORF">B4923_08250</name>
</gene>
<dbReference type="Proteomes" id="UP000245138">
    <property type="component" value="Unassembled WGS sequence"/>
</dbReference>
<keyword evidence="3" id="KW-0378">Hydrolase</keyword>
<dbReference type="RefSeq" id="WP_109053871.1">
    <property type="nucleotide sequence ID" value="NZ_QDKJ01000005.1"/>
</dbReference>
<dbReference type="GO" id="GO:0016787">
    <property type="term" value="F:hydrolase activity"/>
    <property type="evidence" value="ECO:0007669"/>
    <property type="project" value="UniProtKB-KW"/>
</dbReference>
<dbReference type="OrthoDB" id="9757917at2"/>
<accession>A0A2U1TUV6</accession>
<dbReference type="InterPro" id="IPR041679">
    <property type="entry name" value="DNA2/NAM7-like_C"/>
</dbReference>
<dbReference type="Gene3D" id="3.40.50.300">
    <property type="entry name" value="P-loop containing nucleotide triphosphate hydrolases"/>
    <property type="match status" value="2"/>
</dbReference>
<feature type="domain" description="DNA2/NAM7 helicase helicase" evidence="7">
    <location>
        <begin position="362"/>
        <end position="827"/>
    </location>
</feature>